<dbReference type="Gene3D" id="3.30.160.60">
    <property type="entry name" value="Classic Zinc Finger"/>
    <property type="match status" value="1"/>
</dbReference>
<evidence type="ECO:0000313" key="10">
    <source>
        <dbReference type="EMBL" id="GFY89135.1"/>
    </source>
</evidence>
<keyword evidence="4" id="KW-0804">Transcription</keyword>
<keyword evidence="3" id="KW-0238">DNA-binding</keyword>
<dbReference type="Proteomes" id="UP000585474">
    <property type="component" value="Unassembled WGS sequence"/>
</dbReference>
<gene>
    <name evidence="10" type="ORF">Acr_06g0010750</name>
</gene>
<dbReference type="Gene3D" id="3.30.890.10">
    <property type="entry name" value="Methyl-cpg-binding Protein 2, Chain A"/>
    <property type="match status" value="1"/>
</dbReference>
<feature type="region of interest" description="Disordered" evidence="7">
    <location>
        <begin position="117"/>
        <end position="139"/>
    </location>
</feature>
<name>A0A7J0ERM8_9ERIC</name>
<accession>A0A7J0ERM8</accession>
<dbReference type="InterPro" id="IPR013087">
    <property type="entry name" value="Znf_C2H2_type"/>
</dbReference>
<dbReference type="SMART" id="SM00355">
    <property type="entry name" value="ZnF_C2H2"/>
    <property type="match status" value="2"/>
</dbReference>
<dbReference type="SUPFAM" id="SSF54171">
    <property type="entry name" value="DNA-binding domain"/>
    <property type="match status" value="1"/>
</dbReference>
<feature type="domain" description="C2H2-type" evidence="8">
    <location>
        <begin position="412"/>
        <end position="439"/>
    </location>
</feature>
<keyword evidence="6" id="KW-0479">Metal-binding</keyword>
<keyword evidence="5" id="KW-0539">Nucleus</keyword>
<evidence type="ECO:0000259" key="8">
    <source>
        <dbReference type="PROSITE" id="PS50157"/>
    </source>
</evidence>
<dbReference type="PANTHER" id="PTHR37701">
    <property type="entry name" value="METHYL-CPG-BINDING DOMAIN-CONTAINING PROTEIN 8"/>
    <property type="match status" value="1"/>
</dbReference>
<dbReference type="GO" id="GO:0008270">
    <property type="term" value="F:zinc ion binding"/>
    <property type="evidence" value="ECO:0007669"/>
    <property type="project" value="UniProtKB-KW"/>
</dbReference>
<dbReference type="InterPro" id="IPR001739">
    <property type="entry name" value="Methyl_CpG_DNA-bd"/>
</dbReference>
<evidence type="ECO:0000256" key="3">
    <source>
        <dbReference type="ARBA" id="ARBA00023125"/>
    </source>
</evidence>
<dbReference type="OrthoDB" id="1893318at2759"/>
<organism evidence="10 11">
    <name type="scientific">Actinidia rufa</name>
    <dbReference type="NCBI Taxonomy" id="165716"/>
    <lineage>
        <taxon>Eukaryota</taxon>
        <taxon>Viridiplantae</taxon>
        <taxon>Streptophyta</taxon>
        <taxon>Embryophyta</taxon>
        <taxon>Tracheophyta</taxon>
        <taxon>Spermatophyta</taxon>
        <taxon>Magnoliopsida</taxon>
        <taxon>eudicotyledons</taxon>
        <taxon>Gunneridae</taxon>
        <taxon>Pentapetalae</taxon>
        <taxon>asterids</taxon>
        <taxon>Ericales</taxon>
        <taxon>Actinidiaceae</taxon>
        <taxon>Actinidia</taxon>
    </lineage>
</organism>
<evidence type="ECO:0000256" key="1">
    <source>
        <dbReference type="ARBA" id="ARBA00004123"/>
    </source>
</evidence>
<reference evidence="10 11" key="1">
    <citation type="submission" date="2019-07" db="EMBL/GenBank/DDBJ databases">
        <title>De Novo Assembly of kiwifruit Actinidia rufa.</title>
        <authorList>
            <person name="Sugita-Konishi S."/>
            <person name="Sato K."/>
            <person name="Mori E."/>
            <person name="Abe Y."/>
            <person name="Kisaki G."/>
            <person name="Hamano K."/>
            <person name="Suezawa K."/>
            <person name="Otani M."/>
            <person name="Fukuda T."/>
            <person name="Manabe T."/>
            <person name="Gomi K."/>
            <person name="Tabuchi M."/>
            <person name="Akimitsu K."/>
            <person name="Kataoka I."/>
        </authorList>
    </citation>
    <scope>NUCLEOTIDE SEQUENCE [LARGE SCALE GENOMIC DNA]</scope>
    <source>
        <strain evidence="11">cv. Fuchu</strain>
    </source>
</reference>
<dbReference type="InterPro" id="IPR037472">
    <property type="entry name" value="MBD8"/>
</dbReference>
<keyword evidence="6" id="KW-0863">Zinc-finger</keyword>
<evidence type="ECO:0000256" key="4">
    <source>
        <dbReference type="ARBA" id="ARBA00023163"/>
    </source>
</evidence>
<evidence type="ECO:0008006" key="12">
    <source>
        <dbReference type="Google" id="ProtNLM"/>
    </source>
</evidence>
<evidence type="ECO:0000256" key="7">
    <source>
        <dbReference type="SAM" id="MobiDB-lite"/>
    </source>
</evidence>
<dbReference type="PROSITE" id="PS50157">
    <property type="entry name" value="ZINC_FINGER_C2H2_2"/>
    <property type="match status" value="2"/>
</dbReference>
<dbReference type="PROSITE" id="PS50982">
    <property type="entry name" value="MBD"/>
    <property type="match status" value="1"/>
</dbReference>
<comment type="subcellular location">
    <subcellularLocation>
        <location evidence="1">Nucleus</location>
    </subcellularLocation>
</comment>
<dbReference type="InterPro" id="IPR016177">
    <property type="entry name" value="DNA-bd_dom_sf"/>
</dbReference>
<dbReference type="AlphaFoldDB" id="A0A7J0ERM8"/>
<comment type="caution">
    <text evidence="10">The sequence shown here is derived from an EMBL/GenBank/DDBJ whole genome shotgun (WGS) entry which is preliminary data.</text>
</comment>
<feature type="domain" description="MBD" evidence="9">
    <location>
        <begin position="235"/>
        <end position="307"/>
    </location>
</feature>
<evidence type="ECO:0000256" key="6">
    <source>
        <dbReference type="PROSITE-ProRule" id="PRU00042"/>
    </source>
</evidence>
<protein>
    <recommendedName>
        <fullName evidence="12">Methyl-CPG-binding domain 8</fullName>
    </recommendedName>
</protein>
<proteinExistence type="predicted"/>
<dbReference type="EMBL" id="BJWL01000006">
    <property type="protein sequence ID" value="GFY89135.1"/>
    <property type="molecule type" value="Genomic_DNA"/>
</dbReference>
<evidence type="ECO:0000256" key="2">
    <source>
        <dbReference type="ARBA" id="ARBA00023015"/>
    </source>
</evidence>
<keyword evidence="11" id="KW-1185">Reference proteome</keyword>
<dbReference type="PANTHER" id="PTHR37701:SF19">
    <property type="entry name" value="METHYL-CPG-BINDING DOMAIN PROTEIN"/>
    <property type="match status" value="1"/>
</dbReference>
<evidence type="ECO:0000259" key="9">
    <source>
        <dbReference type="PROSITE" id="PS50982"/>
    </source>
</evidence>
<sequence length="853" mass="95452">MVTVATADAPLSSGQKLESLTHIDISQLSQSELHALSLCSAAAFDLRHTNDVVAPQIDRAFFNESAASRRQTYSRLRLSSRRRRLLPTLTDPEHAENKSIVNFLKHLIGHNEIENSQPRQFLLPPPPPQSGFPGNTDSVQPNCAKELQIVVYSGEKKRKRGRKSKPSDEEKGDEILEIVNKNGVVIDFRALENGDGLYGMELRRRSVGLESEEEVLGFLRNLDGEWGSRRKRRKIVDAGEFGDWLPIGWKLLLGLRRREGRVSIYCRRYVSPSGQQFVSCKEASSYLQSYFGLNDATQQLNQTADNNQHVHAHAGPGFPHKNGDLKKDSVHNSMLSSSSTPNLQEMELSLTGIDNLPEVQVRDLFECYKCNMTFDERDAYLNHLMSFHQRTTRRYRLGSSIGEGVIIKDGKYECQICHKVFQERRSYNGHVGIHVRSNVRSYEELPGQATVQKSTESPSQNGLSPQISKMDALIEIAQSSILETSTAEPNDKVNDGSSPQTLKVVAVPETHATNSDHELSFFSDPNEVELEDCMTKSIPDQGVDQRDDKCIMTDKEKVNGDKISHVENNLTVDCTGTFEHPKLNEVEKHGNCTREIGFGTIQLTQSHDIVPMTLVQTVKENILQSGITDSSMPMVIENNLRVFCTGTFEHPKPNEVEKHENSEREIGFRNSQPTESLDMVPMTLVQNVKENVLQSSITDSSIPGVQSFNCFLSSTASSNKAGSEFFTVDQKLDNVTGFDELRLEEIEPLKFSFVDGQELPPLPEVSLNMANDEAKEEGFNSSARFESEAAMLNIVGTHQFTTVCVWCRIEFDHEAVDFEIQSDSVGFMCPTCKAKISGQLNVLDSGLSMNFHL</sequence>
<keyword evidence="6" id="KW-0862">Zinc</keyword>
<evidence type="ECO:0000313" key="11">
    <source>
        <dbReference type="Proteomes" id="UP000585474"/>
    </source>
</evidence>
<dbReference type="PROSITE" id="PS00028">
    <property type="entry name" value="ZINC_FINGER_C2H2_1"/>
    <property type="match status" value="2"/>
</dbReference>
<evidence type="ECO:0000256" key="5">
    <source>
        <dbReference type="ARBA" id="ARBA00023242"/>
    </source>
</evidence>
<keyword evidence="2" id="KW-0805">Transcription regulation</keyword>
<dbReference type="GO" id="GO:0005634">
    <property type="term" value="C:nucleus"/>
    <property type="evidence" value="ECO:0007669"/>
    <property type="project" value="UniProtKB-SubCell"/>
</dbReference>
<feature type="domain" description="C2H2-type" evidence="8">
    <location>
        <begin position="365"/>
        <end position="393"/>
    </location>
</feature>
<dbReference type="GO" id="GO:0003677">
    <property type="term" value="F:DNA binding"/>
    <property type="evidence" value="ECO:0007669"/>
    <property type="project" value="UniProtKB-KW"/>
</dbReference>